<dbReference type="AlphaFoldDB" id="A0AAW0DPR7"/>
<accession>A0AAW0DPR7</accession>
<evidence type="ECO:0000313" key="3">
    <source>
        <dbReference type="EMBL" id="KAK7054544.1"/>
    </source>
</evidence>
<feature type="compositionally biased region" description="Basic and acidic residues" evidence="2">
    <location>
        <begin position="42"/>
        <end position="68"/>
    </location>
</feature>
<keyword evidence="1" id="KW-0175">Coiled coil</keyword>
<reference evidence="3 4" key="1">
    <citation type="submission" date="2024-01" db="EMBL/GenBank/DDBJ databases">
        <title>A draft genome for a cacao thread blight-causing isolate of Paramarasmius palmivorus.</title>
        <authorList>
            <person name="Baruah I.K."/>
            <person name="Bukari Y."/>
            <person name="Amoako-Attah I."/>
            <person name="Meinhardt L.W."/>
            <person name="Bailey B.A."/>
            <person name="Cohen S.P."/>
        </authorList>
    </citation>
    <scope>NUCLEOTIDE SEQUENCE [LARGE SCALE GENOMIC DNA]</scope>
    <source>
        <strain evidence="3 4">GH-12</strain>
    </source>
</reference>
<gene>
    <name evidence="3" type="ORF">VNI00_003742</name>
</gene>
<name>A0AAW0DPR7_9AGAR</name>
<comment type="caution">
    <text evidence="3">The sequence shown here is derived from an EMBL/GenBank/DDBJ whole genome shotgun (WGS) entry which is preliminary data.</text>
</comment>
<sequence>MNVKRESLADVENRRPKRPRRSCAQRLSYVKRDENNAYYQKDFLDSVDHPDRKKGQETGKEIGDKGAGEKSVSWEPQMQLMSNEALIILSLRVELTRSEETITQLKSELSDLSDKHVLLADMHENQMRDLKHEIARLKQTTLVSASRTAEAQKDRLRKKQKIMQVEVDVNKAEDELVAQVEDAAAAAATQLVVLAQGA</sequence>
<feature type="compositionally biased region" description="Basic and acidic residues" evidence="2">
    <location>
        <begin position="1"/>
        <end position="14"/>
    </location>
</feature>
<proteinExistence type="predicted"/>
<feature type="region of interest" description="Disordered" evidence="2">
    <location>
        <begin position="1"/>
        <end position="27"/>
    </location>
</feature>
<feature type="region of interest" description="Disordered" evidence="2">
    <location>
        <begin position="40"/>
        <end position="72"/>
    </location>
</feature>
<organism evidence="3 4">
    <name type="scientific">Paramarasmius palmivorus</name>
    <dbReference type="NCBI Taxonomy" id="297713"/>
    <lineage>
        <taxon>Eukaryota</taxon>
        <taxon>Fungi</taxon>
        <taxon>Dikarya</taxon>
        <taxon>Basidiomycota</taxon>
        <taxon>Agaricomycotina</taxon>
        <taxon>Agaricomycetes</taxon>
        <taxon>Agaricomycetidae</taxon>
        <taxon>Agaricales</taxon>
        <taxon>Marasmiineae</taxon>
        <taxon>Marasmiaceae</taxon>
        <taxon>Paramarasmius</taxon>
    </lineage>
</organism>
<evidence type="ECO:0000256" key="2">
    <source>
        <dbReference type="SAM" id="MobiDB-lite"/>
    </source>
</evidence>
<dbReference type="Proteomes" id="UP001383192">
    <property type="component" value="Unassembled WGS sequence"/>
</dbReference>
<evidence type="ECO:0000256" key="1">
    <source>
        <dbReference type="SAM" id="Coils"/>
    </source>
</evidence>
<keyword evidence="4" id="KW-1185">Reference proteome</keyword>
<protein>
    <submittedName>
        <fullName evidence="3">Uncharacterized protein</fullName>
    </submittedName>
</protein>
<dbReference type="EMBL" id="JAYKXP010000009">
    <property type="protein sequence ID" value="KAK7054544.1"/>
    <property type="molecule type" value="Genomic_DNA"/>
</dbReference>
<evidence type="ECO:0000313" key="4">
    <source>
        <dbReference type="Proteomes" id="UP001383192"/>
    </source>
</evidence>
<feature type="coiled-coil region" evidence="1">
    <location>
        <begin position="88"/>
        <end position="182"/>
    </location>
</feature>